<evidence type="ECO:0000256" key="3">
    <source>
        <dbReference type="ARBA" id="ARBA00010720"/>
    </source>
</evidence>
<dbReference type="InterPro" id="IPR016024">
    <property type="entry name" value="ARM-type_fold"/>
</dbReference>
<keyword evidence="6" id="KW-0677">Repeat</keyword>
<evidence type="ECO:0000256" key="10">
    <source>
        <dbReference type="ARBA" id="ARBA00023136"/>
    </source>
</evidence>
<dbReference type="GO" id="GO:0072384">
    <property type="term" value="P:organelle transport along microtubule"/>
    <property type="evidence" value="ECO:0007669"/>
    <property type="project" value="TreeGrafter"/>
</dbReference>
<keyword evidence="11" id="KW-0968">Cytoplasmic vesicle</keyword>
<dbReference type="GO" id="GO:0030126">
    <property type="term" value="C:COPI vesicle coat"/>
    <property type="evidence" value="ECO:0007669"/>
    <property type="project" value="TreeGrafter"/>
</dbReference>
<sequence length="502" mass="55481">MIKKFDKKDEESGSGSNPFQHLEKSAVLQEARIFNETPINPRRCLHILTKIIYLLNQGEHFGTTEATEAFFAMTRLFQSNDQTLRRMCYLTIKEMANISEDVIIVTSSLTKDMTGKDDVYRGPAIRALCRITDTTMLQAIERYMKQAIVDKVPSVSSSALVSSLHMVKMSFDVVKRWVNEAQEAASSDNIMVQYHALGLLYHLRKNDRLAVTKMLNKFTKSGLKSPFAYCMMIRIASKLLEETEGGHDSPLFDFIESCLRNKHEMVVYEAASAIVHMPNCTARELAPAVSVLQLFCSSPKAALRYAAVRTLNKVAMKHPSAVTACNLDLENLITDSNRSIATLAITTLLKTGSESSVDRLMKQISSFVSEISDDKTMHVGTVKPESEANCATFQLVPLFFCIRATCSHPRIPGPGSPVQVVRASSVNRSRDGVCGALYQTHFRKSHDLPVRLHQHAERPAAAAGFGPDGAIGGIRGATLRTCTKSPLQPTRLLLQSGPVTRG</sequence>
<dbReference type="GO" id="GO:0000139">
    <property type="term" value="C:Golgi membrane"/>
    <property type="evidence" value="ECO:0007669"/>
    <property type="project" value="UniProtKB-SubCell"/>
</dbReference>
<feature type="compositionally biased region" description="Basic and acidic residues" evidence="12">
    <location>
        <begin position="1"/>
        <end position="11"/>
    </location>
</feature>
<comment type="similarity">
    <text evidence="3">Belongs to the COPG family.</text>
</comment>
<keyword evidence="9" id="KW-0333">Golgi apparatus</keyword>
<dbReference type="PANTHER" id="PTHR10261">
    <property type="entry name" value="COATOMER SUBUNIT GAMMA"/>
    <property type="match status" value="1"/>
</dbReference>
<dbReference type="GO" id="GO:0005793">
    <property type="term" value="C:endoplasmic reticulum-Golgi intermediate compartment"/>
    <property type="evidence" value="ECO:0007669"/>
    <property type="project" value="TreeGrafter"/>
</dbReference>
<proteinExistence type="inferred from homology"/>
<keyword evidence="10" id="KW-0472">Membrane</keyword>
<dbReference type="AlphaFoldDB" id="A0A671RK95"/>
<reference evidence="14" key="2">
    <citation type="submission" date="2025-09" db="UniProtKB">
        <authorList>
            <consortium name="Ensembl"/>
        </authorList>
    </citation>
    <scope>IDENTIFICATION</scope>
</reference>
<dbReference type="GO" id="GO:0006891">
    <property type="term" value="P:intra-Golgi vesicle-mediated transport"/>
    <property type="evidence" value="ECO:0007669"/>
    <property type="project" value="TreeGrafter"/>
</dbReference>
<evidence type="ECO:0000313" key="14">
    <source>
        <dbReference type="Ensembl" id="ENSSANP00000084059.1"/>
    </source>
</evidence>
<evidence type="ECO:0000313" key="15">
    <source>
        <dbReference type="Proteomes" id="UP000472260"/>
    </source>
</evidence>
<evidence type="ECO:0000256" key="12">
    <source>
        <dbReference type="SAM" id="MobiDB-lite"/>
    </source>
</evidence>
<organism evidence="14 15">
    <name type="scientific">Sinocyclocheilus anshuiensis</name>
    <dbReference type="NCBI Taxonomy" id="1608454"/>
    <lineage>
        <taxon>Eukaryota</taxon>
        <taxon>Metazoa</taxon>
        <taxon>Chordata</taxon>
        <taxon>Craniata</taxon>
        <taxon>Vertebrata</taxon>
        <taxon>Euteleostomi</taxon>
        <taxon>Actinopterygii</taxon>
        <taxon>Neopterygii</taxon>
        <taxon>Teleostei</taxon>
        <taxon>Ostariophysi</taxon>
        <taxon>Cypriniformes</taxon>
        <taxon>Cyprinidae</taxon>
        <taxon>Cyprininae</taxon>
        <taxon>Sinocyclocheilus</taxon>
    </lineage>
</organism>
<dbReference type="InterPro" id="IPR017106">
    <property type="entry name" value="Coatomer_gsu"/>
</dbReference>
<gene>
    <name evidence="14" type="primary">LOC107676915</name>
</gene>
<keyword evidence="5" id="KW-0963">Cytoplasm</keyword>
<dbReference type="PANTHER" id="PTHR10261:SF0">
    <property type="entry name" value="COATOMER SUBUNIT GAMMA-2"/>
    <property type="match status" value="1"/>
</dbReference>
<evidence type="ECO:0000256" key="2">
    <source>
        <dbReference type="ARBA" id="ARBA00004347"/>
    </source>
</evidence>
<evidence type="ECO:0000256" key="1">
    <source>
        <dbReference type="ARBA" id="ARBA00004255"/>
    </source>
</evidence>
<dbReference type="Ensembl" id="ENSSANT00000089344.1">
    <property type="protein sequence ID" value="ENSSANP00000084059.1"/>
    <property type="gene ID" value="ENSSANG00000040965.1"/>
</dbReference>
<evidence type="ECO:0000259" key="13">
    <source>
        <dbReference type="Pfam" id="PF01602"/>
    </source>
</evidence>
<evidence type="ECO:0000256" key="8">
    <source>
        <dbReference type="ARBA" id="ARBA00022927"/>
    </source>
</evidence>
<dbReference type="Pfam" id="PF01602">
    <property type="entry name" value="Adaptin_N"/>
    <property type="match status" value="1"/>
</dbReference>
<dbReference type="GO" id="GO:0009306">
    <property type="term" value="P:protein secretion"/>
    <property type="evidence" value="ECO:0007669"/>
    <property type="project" value="TreeGrafter"/>
</dbReference>
<keyword evidence="7" id="KW-0931">ER-Golgi transport</keyword>
<keyword evidence="15" id="KW-1185">Reference proteome</keyword>
<reference evidence="14" key="1">
    <citation type="submission" date="2025-08" db="UniProtKB">
        <authorList>
            <consortium name="Ensembl"/>
        </authorList>
    </citation>
    <scope>IDENTIFICATION</scope>
</reference>
<name>A0A671RK95_9TELE</name>
<comment type="subcellular location">
    <subcellularLocation>
        <location evidence="2">Cytoplasmic vesicle</location>
        <location evidence="2">COPI-coated vesicle membrane</location>
        <topology evidence="2">Peripheral membrane protein</topology>
        <orientation evidence="2">Cytoplasmic side</orientation>
    </subcellularLocation>
    <subcellularLocation>
        <location evidence="1">Golgi apparatus membrane</location>
        <topology evidence="1">Peripheral membrane protein</topology>
        <orientation evidence="1">Cytoplasmic side</orientation>
    </subcellularLocation>
</comment>
<dbReference type="SUPFAM" id="SSF48371">
    <property type="entry name" value="ARM repeat"/>
    <property type="match status" value="1"/>
</dbReference>
<dbReference type="FunFam" id="1.25.10.10:FF:000038">
    <property type="entry name" value="Coatomer subunit gamma"/>
    <property type="match status" value="1"/>
</dbReference>
<feature type="region of interest" description="Disordered" evidence="12">
    <location>
        <begin position="1"/>
        <end position="21"/>
    </location>
</feature>
<dbReference type="InterPro" id="IPR011989">
    <property type="entry name" value="ARM-like"/>
</dbReference>
<dbReference type="GO" id="GO:0005783">
    <property type="term" value="C:endoplasmic reticulum"/>
    <property type="evidence" value="ECO:0007669"/>
    <property type="project" value="TreeGrafter"/>
</dbReference>
<feature type="domain" description="Clathrin/coatomer adaptor adaptin-like N-terminal" evidence="13">
    <location>
        <begin position="24"/>
        <end position="375"/>
    </location>
</feature>
<dbReference type="Gene3D" id="1.25.10.10">
    <property type="entry name" value="Leucine-rich Repeat Variant"/>
    <property type="match status" value="1"/>
</dbReference>
<keyword evidence="4" id="KW-0813">Transport</keyword>
<evidence type="ECO:0000256" key="11">
    <source>
        <dbReference type="ARBA" id="ARBA00023329"/>
    </source>
</evidence>
<keyword evidence="8" id="KW-0653">Protein transport</keyword>
<dbReference type="Proteomes" id="UP000472260">
    <property type="component" value="Unassembled WGS sequence"/>
</dbReference>
<dbReference type="GO" id="GO:0006888">
    <property type="term" value="P:endoplasmic reticulum to Golgi vesicle-mediated transport"/>
    <property type="evidence" value="ECO:0007669"/>
    <property type="project" value="TreeGrafter"/>
</dbReference>
<evidence type="ECO:0000256" key="9">
    <source>
        <dbReference type="ARBA" id="ARBA00023034"/>
    </source>
</evidence>
<accession>A0A671RK95</accession>
<dbReference type="InterPro" id="IPR002553">
    <property type="entry name" value="Clathrin/coatomer_adapt-like_N"/>
</dbReference>
<evidence type="ECO:0000256" key="4">
    <source>
        <dbReference type="ARBA" id="ARBA00022448"/>
    </source>
</evidence>
<protein>
    <submittedName>
        <fullName evidence="14">Coatomer subunit gamma-2</fullName>
    </submittedName>
</protein>
<evidence type="ECO:0000256" key="6">
    <source>
        <dbReference type="ARBA" id="ARBA00022737"/>
    </source>
</evidence>
<evidence type="ECO:0000256" key="7">
    <source>
        <dbReference type="ARBA" id="ARBA00022892"/>
    </source>
</evidence>
<dbReference type="GO" id="GO:0006886">
    <property type="term" value="P:intracellular protein transport"/>
    <property type="evidence" value="ECO:0007669"/>
    <property type="project" value="InterPro"/>
</dbReference>
<evidence type="ECO:0000256" key="5">
    <source>
        <dbReference type="ARBA" id="ARBA00022490"/>
    </source>
</evidence>